<organism evidence="3 4">
    <name type="scientific">Penicillium rubens (strain ATCC 28089 / DSM 1075 / NRRL 1951 / Wisconsin 54-1255)</name>
    <name type="common">Penicillium chrysogenum</name>
    <dbReference type="NCBI Taxonomy" id="500485"/>
    <lineage>
        <taxon>Eukaryota</taxon>
        <taxon>Fungi</taxon>
        <taxon>Dikarya</taxon>
        <taxon>Ascomycota</taxon>
        <taxon>Pezizomycotina</taxon>
        <taxon>Eurotiomycetes</taxon>
        <taxon>Eurotiomycetidae</taxon>
        <taxon>Eurotiales</taxon>
        <taxon>Aspergillaceae</taxon>
        <taxon>Penicillium</taxon>
        <taxon>Penicillium chrysogenum species complex</taxon>
    </lineage>
</organism>
<dbReference type="HOGENOM" id="CLU_776346_0_0_1"/>
<accession>B6HA68</accession>
<sequence length="357" mass="38846">MTTSFWGLLGRLAINSKPQFPRSKPILAATKAPGNQNACGGAQYQLGHSLERQTCHLPQFFTLNKPVLASTATAMIRMRLVCSSTVHLAVVLRDRAKSDLVTPSDSILDITFHTLMDNVVDGMVIAALVSALFSISGFVLVIYPKWLQENCAARFYYGSHIPYYKIMYYGSVGQAAFGSLVIIMSLVRFAVCGLRGSEHLRIRTIAELYDDFRRMTVESIDIRACSSLDLTSRRYWPTLEQYSEWLDVNESPAGPGNARLGPRSSLAPRIFSAEARHSFWGLLLPLRGIKVMLLLAASPTPGTSGAVPGAMANPSGSGRMSQFCAEGPTSATGPRSNQCVPGASLYSVRNVESRSQG</sequence>
<dbReference type="EMBL" id="AM920431">
    <property type="protein sequence ID" value="CAP94195.1"/>
    <property type="molecule type" value="Genomic_DNA"/>
</dbReference>
<feature type="transmembrane region" description="Helical" evidence="2">
    <location>
        <begin position="123"/>
        <end position="146"/>
    </location>
</feature>
<dbReference type="Proteomes" id="UP000000724">
    <property type="component" value="Contig Pc00c16"/>
</dbReference>
<keyword evidence="4" id="KW-1185">Reference proteome</keyword>
<proteinExistence type="predicted"/>
<evidence type="ECO:0000313" key="4">
    <source>
        <dbReference type="Proteomes" id="UP000000724"/>
    </source>
</evidence>
<feature type="compositionally biased region" description="Polar residues" evidence="1">
    <location>
        <begin position="329"/>
        <end position="339"/>
    </location>
</feature>
<keyword evidence="2" id="KW-0812">Transmembrane</keyword>
<evidence type="ECO:0000313" key="3">
    <source>
        <dbReference type="EMBL" id="CAP94195.1"/>
    </source>
</evidence>
<dbReference type="AlphaFoldDB" id="B6HA68"/>
<keyword evidence="2" id="KW-1133">Transmembrane helix</keyword>
<dbReference type="VEuPathDB" id="FungiDB:PCH_Pc16g15250"/>
<name>B6HA68_PENRW</name>
<dbReference type="OrthoDB" id="3556886at2759"/>
<gene>
    <name evidence="3" type="ORF">Pc16g15250</name>
    <name evidence="3" type="ORF">PCH_Pc16g15250</name>
</gene>
<evidence type="ECO:0000256" key="2">
    <source>
        <dbReference type="SAM" id="Phobius"/>
    </source>
</evidence>
<reference evidence="3 4" key="1">
    <citation type="journal article" date="2008" name="Nat. Biotechnol.">
        <title>Genome sequencing and analysis of the filamentous fungus Penicillium chrysogenum.</title>
        <authorList>
            <person name="van den Berg M.A."/>
            <person name="Albang R."/>
            <person name="Albermann K."/>
            <person name="Badger J.H."/>
            <person name="Daran J.-M."/>
            <person name="Driessen A.J.M."/>
            <person name="Garcia-Estrada C."/>
            <person name="Fedorova N.D."/>
            <person name="Harris D.M."/>
            <person name="Heijne W.H.M."/>
            <person name="Joardar V.S."/>
            <person name="Kiel J.A.K.W."/>
            <person name="Kovalchuk A."/>
            <person name="Martin J.F."/>
            <person name="Nierman W.C."/>
            <person name="Nijland J.G."/>
            <person name="Pronk J.T."/>
            <person name="Roubos J.A."/>
            <person name="van der Klei I.J."/>
            <person name="van Peij N.N.M.E."/>
            <person name="Veenhuis M."/>
            <person name="von Doehren H."/>
            <person name="Wagner C."/>
            <person name="Wortman J.R."/>
            <person name="Bovenberg R.A.L."/>
        </authorList>
    </citation>
    <scope>NUCLEOTIDE SEQUENCE [LARGE SCALE GENOMIC DNA]</scope>
    <source>
        <strain evidence="4">ATCC 28089 / DSM 1075 / NRRL 1951 / Wisconsin 54-1255</strain>
    </source>
</reference>
<evidence type="ECO:0000256" key="1">
    <source>
        <dbReference type="SAM" id="MobiDB-lite"/>
    </source>
</evidence>
<feature type="region of interest" description="Disordered" evidence="1">
    <location>
        <begin position="310"/>
        <end position="339"/>
    </location>
</feature>
<feature type="transmembrane region" description="Helical" evidence="2">
    <location>
        <begin position="166"/>
        <end position="191"/>
    </location>
</feature>
<keyword evidence="2" id="KW-0472">Membrane</keyword>
<protein>
    <submittedName>
        <fullName evidence="3">Uncharacterized protein</fullName>
    </submittedName>
</protein>